<evidence type="ECO:0000313" key="5">
    <source>
        <dbReference type="EMBL" id="PFH55003.1"/>
    </source>
</evidence>
<dbReference type="InterPro" id="IPR042448">
    <property type="entry name" value="CCNB1IP1"/>
</dbReference>
<keyword evidence="6" id="KW-1185">Reference proteome</keyword>
<dbReference type="GO" id="GO:0000795">
    <property type="term" value="C:synaptonemal complex"/>
    <property type="evidence" value="ECO:0007669"/>
    <property type="project" value="InterPro"/>
</dbReference>
<comment type="caution">
    <text evidence="5">The sequence shown here is derived from an EMBL/GenBank/DDBJ whole genome shotgun (WGS) entry which is preliminary data.</text>
</comment>
<gene>
    <name evidence="5" type="ORF">XA68_11107</name>
</gene>
<evidence type="ECO:0008006" key="7">
    <source>
        <dbReference type="Google" id="ProtNLM"/>
    </source>
</evidence>
<dbReference type="OrthoDB" id="441210at2759"/>
<evidence type="ECO:0000256" key="4">
    <source>
        <dbReference type="SAM" id="Coils"/>
    </source>
</evidence>
<keyword evidence="3" id="KW-0862">Zinc</keyword>
<dbReference type="GO" id="GO:0061630">
    <property type="term" value="F:ubiquitin protein ligase activity"/>
    <property type="evidence" value="ECO:0007669"/>
    <property type="project" value="InterPro"/>
</dbReference>
<accession>A0A2A9P2A3</accession>
<evidence type="ECO:0000256" key="1">
    <source>
        <dbReference type="ARBA" id="ARBA00022723"/>
    </source>
</evidence>
<name>A0A2A9P2A3_OPHUN</name>
<sequence>MQNKLATHIGRVEKDYLPSNMEHVLACNNLKCRKELRDRALVTLCSHVFCLECAQGFELVTRKQQGNARCLACLCILAKPEDAVIRNLKPTEEYKSSALSGLPPNIIMECAGRALGFWAYQTTQEISYQEFLYNTLMEKYSSLRVQLEQMTDDANVEIERLRHRLSTSATEHDMICRKNEKLVQAYKEKSRKLLQTQQLYNNLQRKAVMTNIQRATYDAIESKFRMSTLIQPAAGGCNKYHTEREREFPTVSAISSRGSTQHR</sequence>
<evidence type="ECO:0000313" key="6">
    <source>
        <dbReference type="Proteomes" id="UP000037136"/>
    </source>
</evidence>
<dbReference type="GO" id="GO:0008270">
    <property type="term" value="F:zinc ion binding"/>
    <property type="evidence" value="ECO:0007669"/>
    <property type="project" value="UniProtKB-KW"/>
</dbReference>
<evidence type="ECO:0000256" key="3">
    <source>
        <dbReference type="ARBA" id="ARBA00022833"/>
    </source>
</evidence>
<dbReference type="PROSITE" id="PS00518">
    <property type="entry name" value="ZF_RING_1"/>
    <property type="match status" value="1"/>
</dbReference>
<proteinExistence type="predicted"/>
<reference evidence="5 6" key="2">
    <citation type="journal article" date="2017" name="Sci. Rep.">
        <title>Ant-infecting Ophiocordyceps genomes reveal a high diversity of potential behavioral manipulation genes and a possible major role for enterotoxins.</title>
        <authorList>
            <person name="de Bekker C."/>
            <person name="Ohm R.A."/>
            <person name="Evans H.C."/>
            <person name="Brachmann A."/>
            <person name="Hughes D.P."/>
        </authorList>
    </citation>
    <scope>NUCLEOTIDE SEQUENCE [LARGE SCALE GENOMIC DNA]</scope>
    <source>
        <strain evidence="5 6">SC16a</strain>
    </source>
</reference>
<organism evidence="5 6">
    <name type="scientific">Ophiocordyceps unilateralis</name>
    <name type="common">Zombie-ant fungus</name>
    <name type="synonym">Torrubia unilateralis</name>
    <dbReference type="NCBI Taxonomy" id="268505"/>
    <lineage>
        <taxon>Eukaryota</taxon>
        <taxon>Fungi</taxon>
        <taxon>Dikarya</taxon>
        <taxon>Ascomycota</taxon>
        <taxon>Pezizomycotina</taxon>
        <taxon>Sordariomycetes</taxon>
        <taxon>Hypocreomycetidae</taxon>
        <taxon>Hypocreales</taxon>
        <taxon>Ophiocordycipitaceae</taxon>
        <taxon>Ophiocordyceps</taxon>
    </lineage>
</organism>
<protein>
    <recommendedName>
        <fullName evidence="7">RING-type domain-containing protein</fullName>
    </recommendedName>
</protein>
<dbReference type="EMBL" id="LAZP02001344">
    <property type="protein sequence ID" value="PFH55003.1"/>
    <property type="molecule type" value="Genomic_DNA"/>
</dbReference>
<dbReference type="GO" id="GO:0007131">
    <property type="term" value="P:reciprocal meiotic recombination"/>
    <property type="evidence" value="ECO:0007669"/>
    <property type="project" value="InterPro"/>
</dbReference>
<reference evidence="5 6" key="1">
    <citation type="journal article" date="2015" name="BMC Genomics">
        <title>Gene expression during zombie ant biting behavior reflects the complexity underlying fungal parasitic behavioral manipulation.</title>
        <authorList>
            <person name="de Bekker C."/>
            <person name="Ohm R.A."/>
            <person name="Loreto R.G."/>
            <person name="Sebastian A."/>
            <person name="Albert I."/>
            <person name="Merrow M."/>
            <person name="Brachmann A."/>
            <person name="Hughes D.P."/>
        </authorList>
    </citation>
    <scope>NUCLEOTIDE SEQUENCE [LARGE SCALE GENOMIC DNA]</scope>
    <source>
        <strain evidence="5 6">SC16a</strain>
    </source>
</reference>
<dbReference type="InterPro" id="IPR017907">
    <property type="entry name" value="Znf_RING_CS"/>
</dbReference>
<keyword evidence="1" id="KW-0479">Metal-binding</keyword>
<dbReference type="STRING" id="268505.A0A2A9P2A3"/>
<evidence type="ECO:0000256" key="2">
    <source>
        <dbReference type="ARBA" id="ARBA00022771"/>
    </source>
</evidence>
<dbReference type="AlphaFoldDB" id="A0A2A9P2A3"/>
<dbReference type="PANTHER" id="PTHR14305">
    <property type="entry name" value="E3 UBIQUITIN-PROTEIN LIGASE CCNB1IP1"/>
    <property type="match status" value="1"/>
</dbReference>
<keyword evidence="4" id="KW-0175">Coiled coil</keyword>
<keyword evidence="2" id="KW-0863">Zinc-finger</keyword>
<dbReference type="PANTHER" id="PTHR14305:SF0">
    <property type="entry name" value="E3 UBIQUITIN-PROTEIN LIGASE CCNB1IP1"/>
    <property type="match status" value="1"/>
</dbReference>
<feature type="coiled-coil region" evidence="4">
    <location>
        <begin position="133"/>
        <end position="206"/>
    </location>
</feature>
<dbReference type="Proteomes" id="UP000037136">
    <property type="component" value="Unassembled WGS sequence"/>
</dbReference>